<keyword evidence="17" id="KW-1185">Reference proteome</keyword>
<keyword evidence="10" id="KW-1015">Disulfide bond</keyword>
<feature type="domain" description="Plastocyanin-like" evidence="14">
    <location>
        <begin position="398"/>
        <end position="521"/>
    </location>
</feature>
<evidence type="ECO:0000256" key="1">
    <source>
        <dbReference type="ARBA" id="ARBA00000349"/>
    </source>
</evidence>
<evidence type="ECO:0000256" key="12">
    <source>
        <dbReference type="SAM" id="SignalP"/>
    </source>
</evidence>
<keyword evidence="7" id="KW-0479">Metal-binding</keyword>
<dbReference type="Proteomes" id="UP000193218">
    <property type="component" value="Unassembled WGS sequence"/>
</dbReference>
<dbReference type="InterPro" id="IPR045087">
    <property type="entry name" value="Cu-oxidase_fam"/>
</dbReference>
<dbReference type="InterPro" id="IPR017762">
    <property type="entry name" value="Multicopper_oxidase_fun"/>
</dbReference>
<evidence type="ECO:0000313" key="16">
    <source>
        <dbReference type="EMBL" id="ORX33315.1"/>
    </source>
</evidence>
<dbReference type="AlphaFoldDB" id="A0A1Y1U870"/>
<evidence type="ECO:0000259" key="15">
    <source>
        <dbReference type="Pfam" id="PF07732"/>
    </source>
</evidence>
<comment type="subcellular location">
    <subcellularLocation>
        <location evidence="3">Secreted</location>
    </subcellularLocation>
</comment>
<evidence type="ECO:0000256" key="4">
    <source>
        <dbReference type="ARBA" id="ARBA00010609"/>
    </source>
</evidence>
<comment type="caution">
    <text evidence="16">The sequence shown here is derived from an EMBL/GenBank/DDBJ whole genome shotgun (WGS) entry which is preliminary data.</text>
</comment>
<keyword evidence="8" id="KW-0560">Oxidoreductase</keyword>
<dbReference type="NCBIfam" id="TIGR03390">
    <property type="entry name" value="ascorbOXfungal"/>
    <property type="match status" value="1"/>
</dbReference>
<evidence type="ECO:0000256" key="3">
    <source>
        <dbReference type="ARBA" id="ARBA00004613"/>
    </source>
</evidence>
<feature type="domain" description="Plastocyanin-like" evidence="13">
    <location>
        <begin position="161"/>
        <end position="276"/>
    </location>
</feature>
<dbReference type="InterPro" id="IPR011707">
    <property type="entry name" value="Cu-oxidase-like_N"/>
</dbReference>
<evidence type="ECO:0000256" key="6">
    <source>
        <dbReference type="ARBA" id="ARBA00022525"/>
    </source>
</evidence>
<dbReference type="OrthoDB" id="2121828at2759"/>
<evidence type="ECO:0000256" key="5">
    <source>
        <dbReference type="ARBA" id="ARBA00012297"/>
    </source>
</evidence>
<keyword evidence="6" id="KW-0964">Secreted</keyword>
<dbReference type="PANTHER" id="PTHR11709">
    <property type="entry name" value="MULTI-COPPER OXIDASE"/>
    <property type="match status" value="1"/>
</dbReference>
<dbReference type="PANTHER" id="PTHR11709:SF394">
    <property type="entry name" value="FI03373P-RELATED"/>
    <property type="match status" value="1"/>
</dbReference>
<dbReference type="STRING" id="4999.A0A1Y1U870"/>
<evidence type="ECO:0000256" key="7">
    <source>
        <dbReference type="ARBA" id="ARBA00022723"/>
    </source>
</evidence>
<dbReference type="PROSITE" id="PS00080">
    <property type="entry name" value="MULTICOPPER_OXIDASE2"/>
    <property type="match status" value="1"/>
</dbReference>
<evidence type="ECO:0000256" key="8">
    <source>
        <dbReference type="ARBA" id="ARBA00023002"/>
    </source>
</evidence>
<organism evidence="16 17">
    <name type="scientific">Kockovaella imperatae</name>
    <dbReference type="NCBI Taxonomy" id="4999"/>
    <lineage>
        <taxon>Eukaryota</taxon>
        <taxon>Fungi</taxon>
        <taxon>Dikarya</taxon>
        <taxon>Basidiomycota</taxon>
        <taxon>Agaricomycotina</taxon>
        <taxon>Tremellomycetes</taxon>
        <taxon>Tremellales</taxon>
        <taxon>Cuniculitremaceae</taxon>
        <taxon>Kockovaella</taxon>
    </lineage>
</organism>
<keyword evidence="11" id="KW-0325">Glycoprotein</keyword>
<dbReference type="Pfam" id="PF07732">
    <property type="entry name" value="Cu-oxidase_3"/>
    <property type="match status" value="1"/>
</dbReference>
<feature type="chain" id="PRO_5012801856" description="laccase" evidence="12">
    <location>
        <begin position="19"/>
        <end position="570"/>
    </location>
</feature>
<evidence type="ECO:0000256" key="11">
    <source>
        <dbReference type="ARBA" id="ARBA00023180"/>
    </source>
</evidence>
<sequence length="570" mass="63525">MLLIFLQVSMLLSTCINAGSHCHDSSFKPNHILRVTMGNLSIGCGTTRQSHLINGTSPGPEIRLTPGKISWIRVYNDMPSDNLTMHWHGLSQRMAPFSDGTPHTLQWPIPPMHFFDYEVFPGGDDAGTYFYHSHVGFQAVTVSGPLIVEDEGKPPYQYHDERVIELTDFFYKTDKNIAAGLLANPFVWSGETHGVLLNGQGVTDVVQASGNYCALPTFDLLPGKTYRFRFIGSTALSLVSLQIEGHNLTVIAADARYTQAHVTDYLQIGTGQRFDLKDLKRTTFFMKYQTKDRPPVYTGYAVFRYNSCQMFSASPAPGISIILPNNLSSGNFPSANKVTRRLTMTFRPEGSPTGHIRWYENNLGYTEYSSPRPLLPDVYLYGESAVPNYTLALENEGCDPEFKAWPAMIGEVLEIVIENTGSEVAGNGGLDIHPFHAHAGHYYDIGSGNGTYNATENEVRLAGYSPVLRDTTYLYKYEAATGNGTDASWRAWRIRVTDAGAYLIHCHILQHMIMGMQTAWVFGNATEIQKIPLAEASGYLTYGGSAYGNQSYDPIVYHYYEDTPDEPWLR</sequence>
<protein>
    <recommendedName>
        <fullName evidence="5">laccase</fullName>
        <ecNumber evidence="5">1.10.3.2</ecNumber>
    </recommendedName>
</protein>
<dbReference type="InParanoid" id="A0A1Y1U870"/>
<dbReference type="EMBL" id="NBSH01000027">
    <property type="protein sequence ID" value="ORX33315.1"/>
    <property type="molecule type" value="Genomic_DNA"/>
</dbReference>
<comment type="catalytic activity">
    <reaction evidence="1">
        <text>4 hydroquinone + O2 = 4 benzosemiquinone + 2 H2O</text>
        <dbReference type="Rhea" id="RHEA:11276"/>
        <dbReference type="ChEBI" id="CHEBI:15377"/>
        <dbReference type="ChEBI" id="CHEBI:15379"/>
        <dbReference type="ChEBI" id="CHEBI:17594"/>
        <dbReference type="ChEBI" id="CHEBI:17977"/>
        <dbReference type="EC" id="1.10.3.2"/>
    </reaction>
</comment>
<evidence type="ECO:0000259" key="13">
    <source>
        <dbReference type="Pfam" id="PF00394"/>
    </source>
</evidence>
<comment type="similarity">
    <text evidence="4">Belongs to the multicopper oxidase family.</text>
</comment>
<dbReference type="RefSeq" id="XP_021867666.1">
    <property type="nucleotide sequence ID" value="XM_022017640.1"/>
</dbReference>
<dbReference type="Pfam" id="PF00394">
    <property type="entry name" value="Cu-oxidase"/>
    <property type="match status" value="1"/>
</dbReference>
<dbReference type="Pfam" id="PF07731">
    <property type="entry name" value="Cu-oxidase_2"/>
    <property type="match status" value="1"/>
</dbReference>
<accession>A0A1Y1U870</accession>
<proteinExistence type="inferred from homology"/>
<dbReference type="InterPro" id="IPR001117">
    <property type="entry name" value="Cu-oxidase_2nd"/>
</dbReference>
<dbReference type="InterPro" id="IPR011706">
    <property type="entry name" value="Cu-oxidase_C"/>
</dbReference>
<dbReference type="InterPro" id="IPR008972">
    <property type="entry name" value="Cupredoxin"/>
</dbReference>
<dbReference type="InterPro" id="IPR002355">
    <property type="entry name" value="Cu_oxidase_Cu_BS"/>
</dbReference>
<comment type="cofactor">
    <cofactor evidence="2">
        <name>Cu cation</name>
        <dbReference type="ChEBI" id="CHEBI:23378"/>
    </cofactor>
</comment>
<evidence type="ECO:0000313" key="17">
    <source>
        <dbReference type="Proteomes" id="UP000193218"/>
    </source>
</evidence>
<evidence type="ECO:0000256" key="9">
    <source>
        <dbReference type="ARBA" id="ARBA00023008"/>
    </source>
</evidence>
<keyword evidence="12" id="KW-0732">Signal</keyword>
<dbReference type="GO" id="GO:0005576">
    <property type="term" value="C:extracellular region"/>
    <property type="evidence" value="ECO:0007669"/>
    <property type="project" value="UniProtKB-SubCell"/>
</dbReference>
<evidence type="ECO:0000256" key="2">
    <source>
        <dbReference type="ARBA" id="ARBA00001935"/>
    </source>
</evidence>
<evidence type="ECO:0000256" key="10">
    <source>
        <dbReference type="ARBA" id="ARBA00023157"/>
    </source>
</evidence>
<dbReference type="GO" id="GO:0005507">
    <property type="term" value="F:copper ion binding"/>
    <property type="evidence" value="ECO:0007669"/>
    <property type="project" value="InterPro"/>
</dbReference>
<dbReference type="InterPro" id="IPR033138">
    <property type="entry name" value="Cu_oxidase_CS"/>
</dbReference>
<reference evidence="16 17" key="1">
    <citation type="submission" date="2017-03" db="EMBL/GenBank/DDBJ databases">
        <title>Widespread Adenine N6-methylation of Active Genes in Fungi.</title>
        <authorList>
            <consortium name="DOE Joint Genome Institute"/>
            <person name="Mondo S.J."/>
            <person name="Dannebaum R.O."/>
            <person name="Kuo R.C."/>
            <person name="Louie K.B."/>
            <person name="Bewick A.J."/>
            <person name="Labutti K."/>
            <person name="Haridas S."/>
            <person name="Kuo A."/>
            <person name="Salamov A."/>
            <person name="Ahrendt S.R."/>
            <person name="Lau R."/>
            <person name="Bowen B.P."/>
            <person name="Lipzen A."/>
            <person name="Sullivan W."/>
            <person name="Andreopoulos W.B."/>
            <person name="Clum A."/>
            <person name="Lindquist E."/>
            <person name="Daum C."/>
            <person name="Northen T.R."/>
            <person name="Ramamoorthy G."/>
            <person name="Schmitz R.J."/>
            <person name="Gryganskyi A."/>
            <person name="Culley D."/>
            <person name="Magnuson J."/>
            <person name="James T.Y."/>
            <person name="O'Malley M.A."/>
            <person name="Stajich J.E."/>
            <person name="Spatafora J.W."/>
            <person name="Visel A."/>
            <person name="Grigoriev I.V."/>
        </authorList>
    </citation>
    <scope>NUCLEOTIDE SEQUENCE [LARGE SCALE GENOMIC DNA]</scope>
    <source>
        <strain evidence="16 17">NRRL Y-17943</strain>
    </source>
</reference>
<dbReference type="Gene3D" id="2.60.40.420">
    <property type="entry name" value="Cupredoxins - blue copper proteins"/>
    <property type="match status" value="3"/>
</dbReference>
<feature type="signal peptide" evidence="12">
    <location>
        <begin position="1"/>
        <end position="18"/>
    </location>
</feature>
<dbReference type="GO" id="GO:0052716">
    <property type="term" value="F:hydroquinone:oxygen oxidoreductase activity"/>
    <property type="evidence" value="ECO:0007669"/>
    <property type="project" value="UniProtKB-EC"/>
</dbReference>
<name>A0A1Y1U870_9TREE</name>
<dbReference type="EC" id="1.10.3.2" evidence="5"/>
<feature type="domain" description="Plastocyanin-like" evidence="15">
    <location>
        <begin position="35"/>
        <end position="151"/>
    </location>
</feature>
<dbReference type="PROSITE" id="PS00079">
    <property type="entry name" value="MULTICOPPER_OXIDASE1"/>
    <property type="match status" value="1"/>
</dbReference>
<gene>
    <name evidence="16" type="ORF">BD324DRAFT_647351</name>
</gene>
<evidence type="ECO:0000259" key="14">
    <source>
        <dbReference type="Pfam" id="PF07731"/>
    </source>
</evidence>
<dbReference type="SUPFAM" id="SSF49503">
    <property type="entry name" value="Cupredoxins"/>
    <property type="match status" value="3"/>
</dbReference>
<dbReference type="GeneID" id="33559449"/>
<keyword evidence="9" id="KW-0186">Copper</keyword>